<name>B3EHE9_CHLL2</name>
<gene>
    <name evidence="1" type="ordered locus">Clim_2288</name>
</gene>
<dbReference type="Proteomes" id="UP000008841">
    <property type="component" value="Chromosome"/>
</dbReference>
<evidence type="ECO:0008006" key="3">
    <source>
        <dbReference type="Google" id="ProtNLM"/>
    </source>
</evidence>
<dbReference type="eggNOG" id="COG2930">
    <property type="taxonomic scope" value="Bacteria"/>
</dbReference>
<sequence length="197" mass="21640" precursor="true">MTLYVFYGLILLTNKKRSDAMKMMRIVVLAFMLAGMVVQSAFAGWDPREEDNARQGVEYFRKNAPGLDRFFEHAYGYAVFSEVYKGGVILLGGARGSGYVYELNTLVGRSSLTQVNVGPQLGAQSFAEIVFFKSKDDFDNFRKGNFELNAQATAVLVTTGMATNSDYSNGVAIFVIPRAGVMAEATVGGQKFSYKPL</sequence>
<dbReference type="STRING" id="290315.Clim_2288"/>
<evidence type="ECO:0000313" key="2">
    <source>
        <dbReference type="Proteomes" id="UP000008841"/>
    </source>
</evidence>
<dbReference type="AlphaFoldDB" id="B3EHE9"/>
<organism evidence="1 2">
    <name type="scientific">Chlorobium limicola (strain DSM 245 / NBRC 103803 / 6330)</name>
    <dbReference type="NCBI Taxonomy" id="290315"/>
    <lineage>
        <taxon>Bacteria</taxon>
        <taxon>Pseudomonadati</taxon>
        <taxon>Chlorobiota</taxon>
        <taxon>Chlorobiia</taxon>
        <taxon>Chlorobiales</taxon>
        <taxon>Chlorobiaceae</taxon>
        <taxon>Chlorobium/Pelodictyon group</taxon>
        <taxon>Chlorobium</taxon>
    </lineage>
</organism>
<reference evidence="1 2" key="1">
    <citation type="submission" date="2008-05" db="EMBL/GenBank/DDBJ databases">
        <title>Complete sequence of Chlorobium limicola DSM 245.</title>
        <authorList>
            <consortium name="US DOE Joint Genome Institute"/>
            <person name="Lucas S."/>
            <person name="Copeland A."/>
            <person name="Lapidus A."/>
            <person name="Glavina del Rio T."/>
            <person name="Dalin E."/>
            <person name="Tice H."/>
            <person name="Bruce D."/>
            <person name="Goodwin L."/>
            <person name="Pitluck S."/>
            <person name="Schmutz J."/>
            <person name="Larimer F."/>
            <person name="Land M."/>
            <person name="Hauser L."/>
            <person name="Kyrpides N."/>
            <person name="Ovchinnikova G."/>
            <person name="Zhao F."/>
            <person name="Li T."/>
            <person name="Liu Z."/>
            <person name="Overmann J."/>
            <person name="Bryant D.A."/>
            <person name="Richardson P."/>
        </authorList>
    </citation>
    <scope>NUCLEOTIDE SEQUENCE [LARGE SCALE GENOMIC DNA]</scope>
    <source>
        <strain evidence="2">DSM 245 / NBRC 103803 / 6330</strain>
    </source>
</reference>
<proteinExistence type="predicted"/>
<evidence type="ECO:0000313" key="1">
    <source>
        <dbReference type="EMBL" id="ACD91311.1"/>
    </source>
</evidence>
<accession>B3EHE9</accession>
<dbReference type="HOGENOM" id="CLU_100198_1_0_10"/>
<protein>
    <recommendedName>
        <fullName evidence="3">Ysc84 actin-binding domain-containing protein</fullName>
    </recommendedName>
</protein>
<dbReference type="EMBL" id="CP001097">
    <property type="protein sequence ID" value="ACD91311.1"/>
    <property type="molecule type" value="Genomic_DNA"/>
</dbReference>
<dbReference type="KEGG" id="cli:Clim_2288"/>